<dbReference type="PANTHER" id="PTHR43236:SF2">
    <property type="entry name" value="BLL0069 PROTEIN"/>
    <property type="match status" value="1"/>
</dbReference>
<dbReference type="InterPro" id="IPR052345">
    <property type="entry name" value="Rad_response_metalloprotease"/>
</dbReference>
<dbReference type="SUPFAM" id="SSF47413">
    <property type="entry name" value="lambda repressor-like DNA-binding domains"/>
    <property type="match status" value="1"/>
</dbReference>
<proteinExistence type="inferred from homology"/>
<evidence type="ECO:0000313" key="3">
    <source>
        <dbReference type="EMBL" id="AVP96440.1"/>
    </source>
</evidence>
<dbReference type="CDD" id="cd00093">
    <property type="entry name" value="HTH_XRE"/>
    <property type="match status" value="1"/>
</dbReference>
<dbReference type="InterPro" id="IPR001387">
    <property type="entry name" value="Cro/C1-type_HTH"/>
</dbReference>
<evidence type="ECO:0000259" key="2">
    <source>
        <dbReference type="PROSITE" id="PS50943"/>
    </source>
</evidence>
<evidence type="ECO:0000256" key="1">
    <source>
        <dbReference type="ARBA" id="ARBA00007227"/>
    </source>
</evidence>
<feature type="domain" description="HTH cro/C1-type" evidence="2">
    <location>
        <begin position="27"/>
        <end position="66"/>
    </location>
</feature>
<dbReference type="OrthoDB" id="9796786at2"/>
<dbReference type="Pfam" id="PF06114">
    <property type="entry name" value="Peptidase_M78"/>
    <property type="match status" value="1"/>
</dbReference>
<gene>
    <name evidence="3" type="ORF">C7S18_04175</name>
</gene>
<dbReference type="KEGG" id="xba:C7S18_04175"/>
<name>A0A2P1PNM5_9GAMM</name>
<keyword evidence="4" id="KW-1185">Reference proteome</keyword>
<protein>
    <submittedName>
        <fullName evidence="3">Peptidase</fullName>
    </submittedName>
</protein>
<accession>A0A2P1PNM5</accession>
<reference evidence="3 4" key="1">
    <citation type="submission" date="2018-03" db="EMBL/GenBank/DDBJ databases">
        <title>Ahniella affigens gen. nov., sp. nov., a gammaproteobacterium isolated from sandy soil near a stream.</title>
        <authorList>
            <person name="Ko Y."/>
            <person name="Kim J.-H."/>
        </authorList>
    </citation>
    <scope>NUCLEOTIDE SEQUENCE [LARGE SCALE GENOMIC DNA]</scope>
    <source>
        <strain evidence="3 4">D13</strain>
    </source>
</reference>
<dbReference type="Gene3D" id="1.10.10.2910">
    <property type="match status" value="1"/>
</dbReference>
<dbReference type="Proteomes" id="UP000241074">
    <property type="component" value="Chromosome"/>
</dbReference>
<reference evidence="3 4" key="2">
    <citation type="submission" date="2018-03" db="EMBL/GenBank/DDBJ databases">
        <authorList>
            <person name="Keele B.F."/>
        </authorList>
    </citation>
    <scope>NUCLEOTIDE SEQUENCE [LARGE SCALE GENOMIC DNA]</scope>
    <source>
        <strain evidence="3 4">D13</strain>
    </source>
</reference>
<dbReference type="RefSeq" id="WP_106890369.1">
    <property type="nucleotide sequence ID" value="NZ_CP027860.1"/>
</dbReference>
<evidence type="ECO:0000313" key="4">
    <source>
        <dbReference type="Proteomes" id="UP000241074"/>
    </source>
</evidence>
<dbReference type="InterPro" id="IPR010359">
    <property type="entry name" value="IrrE_HExxH"/>
</dbReference>
<comment type="similarity">
    <text evidence="1">Belongs to the short-chain fatty acyl-CoA assimilation regulator (ScfR) family.</text>
</comment>
<dbReference type="Gene3D" id="1.10.260.40">
    <property type="entry name" value="lambda repressor-like DNA-binding domains"/>
    <property type="match status" value="1"/>
</dbReference>
<dbReference type="AlphaFoldDB" id="A0A2P1PNM5"/>
<dbReference type="InterPro" id="IPR010982">
    <property type="entry name" value="Lambda_DNA-bd_dom_sf"/>
</dbReference>
<organism evidence="3 4">
    <name type="scientific">Ahniella affigens</name>
    <dbReference type="NCBI Taxonomy" id="2021234"/>
    <lineage>
        <taxon>Bacteria</taxon>
        <taxon>Pseudomonadati</taxon>
        <taxon>Pseudomonadota</taxon>
        <taxon>Gammaproteobacteria</taxon>
        <taxon>Lysobacterales</taxon>
        <taxon>Rhodanobacteraceae</taxon>
        <taxon>Ahniella</taxon>
    </lineage>
</organism>
<sequence>MERIQTVNPRRVEWCLGDRGADILACARETGISESNLGKLLDGDYHPTVNQLERLAEFFGRSVLFFLDASDVPEKGMHSLAFRSILNQKPELTPKIRLLIERVERQRDIFVSLRKEIDEESLPRFVAPKINPKDVPGAAEKVRKWLRLGDKNDFQTYRQAVESRGILVFRSNGYLGQWQIAKGSPILGFSLFHSACPVIFVKKARFESRQSFTLFHELGHIILHRKSWIDDESSLSSAEGHEAESNRFAGLVLVPDALLDEVPDRVRPHEVSEFDAWLEPYRRQWGVSSEVILRRLLDVGRLTKRDYNAYRDWCSRLEPAIEDSGGNRQYRYREPRHLFGDPFVRVVLTSLSNQKITLNRASTFLDNLKIHDLHQLEQYCASV</sequence>
<dbReference type="EMBL" id="CP027860">
    <property type="protein sequence ID" value="AVP96440.1"/>
    <property type="molecule type" value="Genomic_DNA"/>
</dbReference>
<dbReference type="GO" id="GO:0003677">
    <property type="term" value="F:DNA binding"/>
    <property type="evidence" value="ECO:0007669"/>
    <property type="project" value="InterPro"/>
</dbReference>
<dbReference type="PANTHER" id="PTHR43236">
    <property type="entry name" value="ANTITOXIN HIGA1"/>
    <property type="match status" value="1"/>
</dbReference>
<dbReference type="PROSITE" id="PS50943">
    <property type="entry name" value="HTH_CROC1"/>
    <property type="match status" value="1"/>
</dbReference>